<reference evidence="1" key="1">
    <citation type="submission" date="2023-04" db="EMBL/GenBank/DDBJ databases">
        <title>A chromosome-level genome assembly of the parasitoid wasp Eretmocerus hayati.</title>
        <authorList>
            <person name="Zhong Y."/>
            <person name="Liu S."/>
            <person name="Liu Y."/>
        </authorList>
    </citation>
    <scope>NUCLEOTIDE SEQUENCE</scope>
    <source>
        <strain evidence="1">ZJU_SS_LIU_2023</strain>
    </source>
</reference>
<organism evidence="1 2">
    <name type="scientific">Eretmocerus hayati</name>
    <dbReference type="NCBI Taxonomy" id="131215"/>
    <lineage>
        <taxon>Eukaryota</taxon>
        <taxon>Metazoa</taxon>
        <taxon>Ecdysozoa</taxon>
        <taxon>Arthropoda</taxon>
        <taxon>Hexapoda</taxon>
        <taxon>Insecta</taxon>
        <taxon>Pterygota</taxon>
        <taxon>Neoptera</taxon>
        <taxon>Endopterygota</taxon>
        <taxon>Hymenoptera</taxon>
        <taxon>Apocrita</taxon>
        <taxon>Proctotrupomorpha</taxon>
        <taxon>Chalcidoidea</taxon>
        <taxon>Aphelinidae</taxon>
        <taxon>Aphelininae</taxon>
        <taxon>Eretmocerus</taxon>
    </lineage>
</organism>
<gene>
    <name evidence="1" type="ORF">QAD02_001944</name>
</gene>
<comment type="caution">
    <text evidence="1">The sequence shown here is derived from an EMBL/GenBank/DDBJ whole genome shotgun (WGS) entry which is preliminary data.</text>
</comment>
<evidence type="ECO:0000313" key="2">
    <source>
        <dbReference type="Proteomes" id="UP001239111"/>
    </source>
</evidence>
<dbReference type="Proteomes" id="UP001239111">
    <property type="component" value="Chromosome 3"/>
</dbReference>
<evidence type="ECO:0000313" key="1">
    <source>
        <dbReference type="EMBL" id="KAJ8670685.1"/>
    </source>
</evidence>
<keyword evidence="2" id="KW-1185">Reference proteome</keyword>
<protein>
    <submittedName>
        <fullName evidence="1">Uncharacterized protein</fullName>
    </submittedName>
</protein>
<proteinExistence type="predicted"/>
<name>A0ACC2NHQ2_9HYME</name>
<sequence length="134" mass="15024">MDALKKKRTVLRTAFTKALNAFNDVYVPGAPVSNVTVCFKSLEDKMKELNECQNKISDVALDTYSEDELQEEYDDSDEYKSKFRAAEVKLQEGIATRVTPAQSSPVIALRSSDHKSKFKLPEVALAKFSGQVRD</sequence>
<dbReference type="EMBL" id="CM056743">
    <property type="protein sequence ID" value="KAJ8670685.1"/>
    <property type="molecule type" value="Genomic_DNA"/>
</dbReference>
<accession>A0ACC2NHQ2</accession>